<comment type="subcellular location">
    <subcellularLocation>
        <location evidence="1">Secreted</location>
    </subcellularLocation>
</comment>
<dbReference type="PROSITE" id="PS51211">
    <property type="entry name" value="VITELLOGENIN"/>
    <property type="match status" value="1"/>
</dbReference>
<dbReference type="InterPro" id="IPR050733">
    <property type="entry name" value="Vitellogenin/Apolipophorin"/>
</dbReference>
<evidence type="ECO:0000256" key="5">
    <source>
        <dbReference type="ARBA" id="ARBA00022761"/>
    </source>
</evidence>
<keyword evidence="7" id="KW-1015">Disulfide bond</keyword>
<keyword evidence="8" id="KW-0325">Glycoprotein</keyword>
<evidence type="ECO:0000256" key="2">
    <source>
        <dbReference type="ARBA" id="ARBA00022448"/>
    </source>
</evidence>
<dbReference type="PROSITE" id="PS51233">
    <property type="entry name" value="VWFD"/>
    <property type="match status" value="1"/>
</dbReference>
<evidence type="ECO:0000259" key="11">
    <source>
        <dbReference type="PROSITE" id="PS51211"/>
    </source>
</evidence>
<name>A0A3G3CBA4_SEPLE</name>
<evidence type="ECO:0000256" key="10">
    <source>
        <dbReference type="SAM" id="MobiDB-lite"/>
    </source>
</evidence>
<dbReference type="Gene3D" id="2.30.230.10">
    <property type="entry name" value="Lipovitellin, beta-sheet shell regions, chain A"/>
    <property type="match status" value="1"/>
</dbReference>
<keyword evidence="3" id="KW-0964">Secreted</keyword>
<accession>A0A3G3CBA4</accession>
<organism evidence="13">
    <name type="scientific">Sepioteuthis lessoniana</name>
    <name type="common">Bigfin reef squid</name>
    <dbReference type="NCBI Taxonomy" id="34570"/>
    <lineage>
        <taxon>Eukaryota</taxon>
        <taxon>Metazoa</taxon>
        <taxon>Spiralia</taxon>
        <taxon>Lophotrochozoa</taxon>
        <taxon>Mollusca</taxon>
        <taxon>Cephalopoda</taxon>
        <taxon>Coleoidea</taxon>
        <taxon>Decapodiformes</taxon>
        <taxon>Myopsida</taxon>
        <taxon>Loliginidae</taxon>
        <taxon>Sepioteuthis</taxon>
    </lineage>
</organism>
<dbReference type="Pfam" id="PF09172">
    <property type="entry name" value="Vit_open_b-sht"/>
    <property type="match status" value="1"/>
</dbReference>
<dbReference type="EMBL" id="MG924744">
    <property type="protein sequence ID" value="AYP74775.1"/>
    <property type="molecule type" value="mRNA"/>
</dbReference>
<keyword evidence="2" id="KW-0813">Transport</keyword>
<evidence type="ECO:0000256" key="9">
    <source>
        <dbReference type="PROSITE-ProRule" id="PRU00557"/>
    </source>
</evidence>
<dbReference type="SUPFAM" id="SSF56968">
    <property type="entry name" value="Lipovitellin-phosvitin complex, beta-sheet shell regions"/>
    <property type="match status" value="2"/>
</dbReference>
<evidence type="ECO:0000256" key="4">
    <source>
        <dbReference type="ARBA" id="ARBA00022729"/>
    </source>
</evidence>
<dbReference type="PANTHER" id="PTHR23345:SF15">
    <property type="entry name" value="VITELLOGENIN 1-RELATED"/>
    <property type="match status" value="1"/>
</dbReference>
<evidence type="ECO:0000256" key="3">
    <source>
        <dbReference type="ARBA" id="ARBA00022525"/>
    </source>
</evidence>
<dbReference type="Pfam" id="PF00094">
    <property type="entry name" value="VWD"/>
    <property type="match status" value="1"/>
</dbReference>
<dbReference type="GO" id="GO:0005576">
    <property type="term" value="C:extracellular region"/>
    <property type="evidence" value="ECO:0007669"/>
    <property type="project" value="UniProtKB-SubCell"/>
</dbReference>
<feature type="region of interest" description="Disordered" evidence="10">
    <location>
        <begin position="289"/>
        <end position="323"/>
    </location>
</feature>
<dbReference type="GO" id="GO:0005319">
    <property type="term" value="F:lipid transporter activity"/>
    <property type="evidence" value="ECO:0007669"/>
    <property type="project" value="InterPro"/>
</dbReference>
<dbReference type="InterPro" id="IPR001747">
    <property type="entry name" value="Vitellogenin_N"/>
</dbReference>
<dbReference type="SUPFAM" id="SSF48431">
    <property type="entry name" value="Lipovitellin-phosvitin complex, superhelical domain"/>
    <property type="match status" value="1"/>
</dbReference>
<dbReference type="Gene3D" id="1.25.10.20">
    <property type="entry name" value="Vitellinogen, superhelical"/>
    <property type="match status" value="1"/>
</dbReference>
<dbReference type="PANTHER" id="PTHR23345">
    <property type="entry name" value="VITELLOGENIN-RELATED"/>
    <property type="match status" value="1"/>
</dbReference>
<sequence>MLLCHLTDSNRWTIMGFTTVTFCAALLVLANAGPVYKLAATEESTCAVTCSDTNKFDYQPGTVYQFSYDAKTTTKMNGASEDSANIDMTAMVEIEPLTKCDLVMRIKDASLRDSEDDQNSQAFKEAMMKQPLKFSFQDGRIDHVCAMDGESTWTLNIKRGILSAFQNSMDSFDRNQNLTETDVVGTCLSEYKVTDKDPKTKFVEKTKNLLGCSDREGYRMAIQSIGYNVPSFVKSLPLMKSEYKCTQTLDLGSNILQSSTCSEEHVFRPFSYEKNGAMTSSEQTLTFTNKKKAGRSSNEHFSERSTLLFHHQHNSPSKQEKEEKIEAKLQELCQKAAEDIRPEVPEMVNQLIEHMRQVDRDVLSRVYDKISQKTICAPKADRIKQYFHDAIPMVGTAASVGMIQDLISKKHVTGSEAEMWLLSLSFVHHPTKEMVAATMPLLDEPDVSGNVLLAVSSLTSSYCNVRPECGKDSEISALIRKLMALTHDCNAQNGDVRKIVFALRALGNIGHSHEAVSHLSRCVTRQDVHEEIRIAAMDAFRRIPCDAVRSDLMGVFRDESEDSELRLNAYIALMKCPSQKVLYEVRQVLEKEKSNQVGSFVWSHLTNLMETSDPHMQDIRNIVHDEELKKEFNLDQRKFSRNYEGSFFFDSINTGAKVDSNVIFSQKSFIPRSANLNLTIDLFGHAINFLEFGGRVQGMERILENFFGPIGTETPALKTRVPINFDKKMDEFYASAYLRVFGNELRYWDDQALREFHTSLKRLMDLQTVSFSKTMVLLDSRMIIPTCVGLPLNLTMSSTGSISLDAKASFEKSNLALHFTPSASVQVKGEMSVDAHVSKAGLKMVTVAHTSTGAKLDIRNNKIDFQIPQKKMEIFNLKTDFYIVHRNSEKKQKMIVDNVKKHEICTGKLMKQVTGLTFCQNIKFPNASLHNEAPFFPFTGPVVYDLYMVNEDAPNGYQIEGFTKQSPYSFYMDTPNSKVSRRIAIDTVMKNKNEAHVTFVAPWKNIKIEGTVANMDEMKKLTGKLFLNERMEYEFNAEMGMKNTKGLWSFTPKLEITIPKKKMTYEGKIEVNPMKTLLIDMSAKGFIASDINLKVSGEIVPKEIGLTTQLKIGKKEYYIASRLGRLVSKSGFKYSPSLKITIPSKDLVELTSEILYESNKKMSFDFKLNKVLPKTIALNAIILLNAGKTKTKHILKVLFKSPRGNFRIIGDVDNKKTGITSRVIGSYNFGAKYSDRLTLSSKIRDLSVKKSVRYMGNIGLASKKNEFLNFNLKGQLAKAINHLETKFDLHYGNPKVKTNLLKFACVLNRALKPFSHAYDYAMSIQHPGQKINYKVEANHVQSAKWPFKKFENKVMVQMAPGKVVQTLLSYNNAKVKGLPSHEGEIALSYPGRDMKIADKLTQVNKNTYENHFTVQWQKGKQATVQSTYTKTGKDIHNIENTLRLPNKKEAKATGMLQAKAGAYKTKLQFAADEGLIFRQKINYMAEGGATYTINPKQISTDVNAEVMWAPNQKISANFNFDYRKMNLFTSKLTFSTPFDAMKNFDGQAKYTWANRKYTSMMSVSWNKQNELKQDFSFTYPNFELSYDASALLNGKKSEIGIAMKYSDMSVNGNIKVSHGKTTIIDVILKHNNQKMGVESEMGLDFDILDASGKMKITLKYDKRKGELMSNGEGKLNLPVQQLRQISASYNLKHNDDLSSIDMSYSSSLRNYKNGKMMIEMKRNLPKMLKATMNLTLNGNPVVNINVDYGKKKDDIDMKVEVTEANGKKNTASGNINLSGDRKTANVEIKSRYIDFSVDGSLDYQGPSSVDGELKVTANGKSVMINVNYKKEGNTYKVSGTLGLPDGRPLKMEGSLDLKNNLVALKTMSPDFPELTEVDLVFSFNGDKRMFSSTAFLKVMPYFDTTQFEMKFTKKQLSIGMKSKFESWKQARLTVTFDGDWVRSQKLKAVFKVNNEEMLDLEMNYDFKSVNDFIVSMAALTSHRRYKEFQFDLKKKGPFSAMQSSLKMKLANILMFDVMFQNSKKAIKLSIDGQLLDFDEWKSTFELKGNLNSMTVNIITNKAEKEVNKIEASLKDFGRSIVIKVNGPNAVNLNFNMMSIQKQSHSIWHLHLPRMTVAKYEMSASYEHLSKLQIKTSIPNYEDELLITFSGNLKAFNMQTKFSHNNQIYELILSNKQYYRQVDGILNTPYFQDTASFKLTGNPEQMNIVAQVMHNKDKFELTFSNSGYYQQIDAKLDTPYFQPTLKFSLTGNPEKFNFELKINFDQKVYEMKASNEEFFRKMNFLLDTPFLNIDFQFEGDLDNTKGSFTVLYGKTKYELTFSNKDFFQDCSLAVTIPKHTLKVNGKMNIKKKATSGDFNIIYNKKKMSLSGTYKDLGRKKVIKADLVTPYFKDSFSALLTGKPKKFNAEMKVIHNEDTYELTLSSKNFYEMIDLNIYAPGMEAKLDFEGELKKFKSFASVKIANDMYRFVLSNDNYVQNIHVELASPQTGNFVLGYDLLGNLNNFNLTAQFSIFKKKYEIMASAKDYFREISGKLTTPQFGEQSLTVKINGQLKDFNGFIEVKNNNEVYRSEFSLENNEFSLSLPIMLEKLQIKFKGNWKNFESVMQIMTYQGERIEISATNKNFKEMTAHLVIPRVDDINVLVKTNGNLQNGKATMKMSVGENMFETEVEISFDGNQASFKIEPEYKILGRSGNAELEIDLMLKEQSFKYKFESEIEGIQVNSECSILLSPDISVIITVNIPKYDSSEIKFVIASSGYRKTNMKLNLKSPLTGITNVFYEHKIEMGKSFNSKGYIEREGTRFAGYTLDMSFVEGLSYDFKCDYSNSKKIIESKGKLKTLGRNKVLSFSFVTPFKNFKEFSFFGETTFLPGGQIKNEVDITLPNQQCKFNMDLTDGNFNAFLNINMDKKNKDKEYQFQTSYKNNDQRADVSRSFNFKMVLPQRTVSLDTHFENAQKSFIMSGDLVWDVNTDQKAGFELMLLKGQQNEGKFRIITPRRTIELFGKVEVNGNQYSSVGHIMMDENNKDQKIDIKADIMESNNKVDIDLTVKFPNQNKGMNLKTSVNFPKGGIIFTSNSEFSIDQDPEKTFKMSTKLMSETKGKQEMYTMQMDAGHAQTGFATELIGRVSSSPEKYNADIEMGYLTSKGQQQKFAIRGELHRINREVNLKMEAPSKNIALHGSFRNKNRYIVSMLKKESDKENMEALFKLNPKSKKMNIILNYDEANPNKVYRIDADIMKSKAIFKAYRTNKQRKQSIDGRITLELKTNNIFQSHIKWNPDLLEELNTFGYQKLRMYGKELKSFGDSLSQVLNDEVSMKFALAKQSFTEDLTPITDYFTTEYASLSEDIDKAMKYMNQMFEQDTFYIKSTINAMNVIWDEMWISFDEYLIKMKYYMEDFNKNINKMMDEAEKQFNFYYGQYSMQFKDKVNELFAYSQQQYKMLYERAMEMKDEIISFMKNYPTEIKELMNRMRQNPYGEMVVDFLTTVYEAVNEHTVKAKKHVKTLTSAIYSAHATLNRHIANMRRYPLVDAIVDVINEVYQQALWAYNYWDVKDNVLGLKDKLYKFGAEKMKEIKDIVTDVGMNTLIFNPKRGEIMVEIRFGAAKYAYNHFMSSVEDMKRAVKKLSNLMPNYDLNVWDIYYMMKPSSDINDYIPPFKAEASLFAGQHITTFDGRHLDYKGTCSYLLARDFVDGNFTIVANFDANRKAKTLKSLSLTTAHNERLEIFSDNKVSFNGGMAKLPLQLTDATVTRQGNLIVVESKRGYKVMCDHSIQLYTVQVNGWYFNKMAGLFGNFNHEPVDDMLMSNNKYTNDLEQFAQSWSVSRECKSHRNFAPSHMVPENRDCAHFFLQTDSPFRYCFRQVNPDQFYKTCAMQLSSSKATSIDLCKVTSFYMSKCEQKGVYLPMPIMCPRKKM</sequence>
<dbReference type="Gene3D" id="2.20.50.20">
    <property type="entry name" value="Lipovitellin. Chain A, domain 3"/>
    <property type="match status" value="1"/>
</dbReference>
<dbReference type="InterPro" id="IPR001846">
    <property type="entry name" value="VWF_type-D"/>
</dbReference>
<keyword evidence="5" id="KW-0758">Storage protein</keyword>
<dbReference type="InterPro" id="IPR009454">
    <property type="entry name" value="Lipid_transpt_open_b-sht"/>
</dbReference>
<dbReference type="SMART" id="SM00216">
    <property type="entry name" value="VWD"/>
    <property type="match status" value="1"/>
</dbReference>
<proteinExistence type="evidence at transcript level"/>
<keyword evidence="4" id="KW-0732">Signal</keyword>
<gene>
    <name evidence="13" type="primary">apolp2b</name>
</gene>
<dbReference type="InterPro" id="IPR015817">
    <property type="entry name" value="Vitellinogen_open_b-sht_sub1"/>
</dbReference>
<evidence type="ECO:0000256" key="1">
    <source>
        <dbReference type="ARBA" id="ARBA00004613"/>
    </source>
</evidence>
<dbReference type="Pfam" id="PF01347">
    <property type="entry name" value="Vitellogenin_N"/>
    <property type="match status" value="1"/>
</dbReference>
<evidence type="ECO:0000259" key="12">
    <source>
        <dbReference type="PROSITE" id="PS51233"/>
    </source>
</evidence>
<feature type="domain" description="Vitellogenin" evidence="11">
    <location>
        <begin position="58"/>
        <end position="674"/>
    </location>
</feature>
<comment type="caution">
    <text evidence="9">Lacks conserved residue(s) required for the propagation of feature annotation.</text>
</comment>
<dbReference type="InterPro" id="IPR014853">
    <property type="entry name" value="VWF/SSPO/ZAN-like_Cys-rich_dom"/>
</dbReference>
<dbReference type="Pfam" id="PF06448">
    <property type="entry name" value="DUF1081"/>
    <property type="match status" value="1"/>
</dbReference>
<protein>
    <submittedName>
        <fullName evidence="13">Apolipophorin 2B</fullName>
    </submittedName>
</protein>
<dbReference type="Gene3D" id="2.20.80.10">
    <property type="entry name" value="Lipovitellin-phosvitin complex, chain A, domain 4"/>
    <property type="match status" value="1"/>
</dbReference>
<evidence type="ECO:0000313" key="13">
    <source>
        <dbReference type="EMBL" id="AYP74775.1"/>
    </source>
</evidence>
<dbReference type="SMART" id="SM00638">
    <property type="entry name" value="LPD_N"/>
    <property type="match status" value="1"/>
</dbReference>
<reference evidence="13" key="1">
    <citation type="submission" date="2018-02" db="EMBL/GenBank/DDBJ databases">
        <authorList>
            <person name="Li H."/>
        </authorList>
    </citation>
    <scope>NUCLEOTIDE SEQUENCE</scope>
</reference>
<keyword evidence="6" id="KW-0445">Lipid transport</keyword>
<evidence type="ECO:0000256" key="7">
    <source>
        <dbReference type="ARBA" id="ARBA00023157"/>
    </source>
</evidence>
<dbReference type="GO" id="GO:0045735">
    <property type="term" value="F:nutrient reservoir activity"/>
    <property type="evidence" value="ECO:0007669"/>
    <property type="project" value="UniProtKB-KW"/>
</dbReference>
<feature type="domain" description="VWFD" evidence="12">
    <location>
        <begin position="3655"/>
        <end position="3824"/>
    </location>
</feature>
<dbReference type="SMART" id="SM01169">
    <property type="entry name" value="DUF1943"/>
    <property type="match status" value="1"/>
</dbReference>
<dbReference type="InterPro" id="IPR015816">
    <property type="entry name" value="Vitellinogen_b-sht_N"/>
</dbReference>
<evidence type="ECO:0000256" key="8">
    <source>
        <dbReference type="ARBA" id="ARBA00023180"/>
    </source>
</evidence>
<dbReference type="InterPro" id="IPR015255">
    <property type="entry name" value="Vitellinogen_open_b-sht"/>
</dbReference>
<evidence type="ECO:0000256" key="6">
    <source>
        <dbReference type="ARBA" id="ARBA00023055"/>
    </source>
</evidence>
<dbReference type="Pfam" id="PF08742">
    <property type="entry name" value="C8"/>
    <property type="match status" value="1"/>
</dbReference>
<dbReference type="InterPro" id="IPR011030">
    <property type="entry name" value="Lipovitellin_superhlx_dom"/>
</dbReference>
<dbReference type="InterPro" id="IPR015819">
    <property type="entry name" value="Lipid_transp_b-sht_shell"/>
</dbReference>